<dbReference type="InterPro" id="IPR019490">
    <property type="entry name" value="Glu6P/Mann6P_isomerase_C"/>
</dbReference>
<dbReference type="InterPro" id="IPR001347">
    <property type="entry name" value="SIS_dom"/>
</dbReference>
<dbReference type="GO" id="GO:1901135">
    <property type="term" value="P:carbohydrate derivative metabolic process"/>
    <property type="evidence" value="ECO:0007669"/>
    <property type="project" value="InterPro"/>
</dbReference>
<evidence type="ECO:0000256" key="2">
    <source>
        <dbReference type="ARBA" id="ARBA00023235"/>
    </source>
</evidence>
<dbReference type="AlphaFoldDB" id="A0A1G2PHL2"/>
<dbReference type="CDD" id="cd05637">
    <property type="entry name" value="SIS_PGI_PMI_2"/>
    <property type="match status" value="1"/>
</dbReference>
<dbReference type="EMBL" id="MHSS01000013">
    <property type="protein sequence ID" value="OHA47836.1"/>
    <property type="molecule type" value="Genomic_DNA"/>
</dbReference>
<comment type="similarity">
    <text evidence="1">Belongs to the PGI/PMI family.</text>
</comment>
<dbReference type="Gene3D" id="3.40.50.10490">
    <property type="entry name" value="Glucose-6-phosphate isomerase like protein, domain 1"/>
    <property type="match status" value="2"/>
</dbReference>
<comment type="caution">
    <text evidence="4">The sequence shown here is derived from an EMBL/GenBank/DDBJ whole genome shotgun (WGS) entry which is preliminary data.</text>
</comment>
<evidence type="ECO:0000256" key="1">
    <source>
        <dbReference type="ARBA" id="ARBA00010523"/>
    </source>
</evidence>
<dbReference type="PROSITE" id="PS51464">
    <property type="entry name" value="SIS"/>
    <property type="match status" value="1"/>
</dbReference>
<name>A0A1G2PHL2_9BACT</name>
<dbReference type="Pfam" id="PF10432">
    <property type="entry name" value="bact-PGI_C"/>
    <property type="match status" value="1"/>
</dbReference>
<evidence type="ECO:0000313" key="5">
    <source>
        <dbReference type="Proteomes" id="UP000177629"/>
    </source>
</evidence>
<dbReference type="GO" id="GO:0005975">
    <property type="term" value="P:carbohydrate metabolic process"/>
    <property type="evidence" value="ECO:0007669"/>
    <property type="project" value="InterPro"/>
</dbReference>
<evidence type="ECO:0000313" key="4">
    <source>
        <dbReference type="EMBL" id="OHA47836.1"/>
    </source>
</evidence>
<dbReference type="GO" id="GO:0097367">
    <property type="term" value="F:carbohydrate derivative binding"/>
    <property type="evidence" value="ECO:0007669"/>
    <property type="project" value="InterPro"/>
</dbReference>
<accession>A0A1G2PHL2</accession>
<reference evidence="4 5" key="1">
    <citation type="journal article" date="2016" name="Nat. Commun.">
        <title>Thousands of microbial genomes shed light on interconnected biogeochemical processes in an aquifer system.</title>
        <authorList>
            <person name="Anantharaman K."/>
            <person name="Brown C.T."/>
            <person name="Hug L.A."/>
            <person name="Sharon I."/>
            <person name="Castelle C.J."/>
            <person name="Probst A.J."/>
            <person name="Thomas B.C."/>
            <person name="Singh A."/>
            <person name="Wilkins M.J."/>
            <person name="Karaoz U."/>
            <person name="Brodie E.L."/>
            <person name="Williams K.H."/>
            <person name="Hubbard S.S."/>
            <person name="Banfield J.F."/>
        </authorList>
    </citation>
    <scope>NUCLEOTIDE SEQUENCE [LARGE SCALE GENOMIC DNA]</scope>
</reference>
<dbReference type="GO" id="GO:0004347">
    <property type="term" value="F:glucose-6-phosphate isomerase activity"/>
    <property type="evidence" value="ECO:0007669"/>
    <property type="project" value="InterPro"/>
</dbReference>
<dbReference type="STRING" id="1802362.A2806_02215"/>
<keyword evidence="2 4" id="KW-0413">Isomerase</keyword>
<dbReference type="SUPFAM" id="SSF53697">
    <property type="entry name" value="SIS domain"/>
    <property type="match status" value="1"/>
</dbReference>
<dbReference type="Proteomes" id="UP000177629">
    <property type="component" value="Unassembled WGS sequence"/>
</dbReference>
<dbReference type="NCBIfam" id="TIGR02128">
    <property type="entry name" value="G6PI_arch"/>
    <property type="match status" value="1"/>
</dbReference>
<organism evidence="4 5">
    <name type="scientific">Candidatus Terrybacteria bacterium RIFCSPHIGHO2_01_FULL_48_17</name>
    <dbReference type="NCBI Taxonomy" id="1802362"/>
    <lineage>
        <taxon>Bacteria</taxon>
        <taxon>Candidatus Terryibacteriota</taxon>
    </lineage>
</organism>
<gene>
    <name evidence="4" type="ORF">A2806_02215</name>
</gene>
<dbReference type="GO" id="GO:0004476">
    <property type="term" value="F:mannose-6-phosphate isomerase activity"/>
    <property type="evidence" value="ECO:0007669"/>
    <property type="project" value="InterPro"/>
</dbReference>
<protein>
    <submittedName>
        <fullName evidence="4">Bifunctional phosphoglucose/phosphomannose isomerase</fullName>
    </submittedName>
</protein>
<feature type="domain" description="SIS" evidence="3">
    <location>
        <begin position="36"/>
        <end position="174"/>
    </location>
</feature>
<evidence type="ECO:0000259" key="3">
    <source>
        <dbReference type="PROSITE" id="PS51464"/>
    </source>
</evidence>
<dbReference type="InterPro" id="IPR046348">
    <property type="entry name" value="SIS_dom_sf"/>
</dbReference>
<proteinExistence type="inferred from homology"/>
<sequence length="347" mass="38685">MRKRIQTNKPAKEAWKLIRGFPAQFSQGLAAGRASNVRKIPHEVTHVIVCGMGGSALAASIFEGLRDTGYGIKVPIAIHRDYGLPHFPQKARSLVLVISYSGNTEEALSAYDEARKRQLHIVAIASGGKLAERARRDGVPLAQIPTGIPPRFATGVQFGAFAMVLTKLGLAPTSLPRQIAALERQLNIETLIVEGKKLARLVDGRIPMILGSSRMEAVAYSWKTNINENAKIPAFMHAFPELNHNEVNIYDNLSNRQRAYHDILTAFILQDPREHTRIKKRMRITTTFIKRAHIPFRVIKAKGETELVRIFYMYVLGLAFSSALAERLMLDAIAVNIIEDLKKKLAH</sequence>